<comment type="caution">
    <text evidence="1">The sequence shown here is derived from an EMBL/GenBank/DDBJ whole genome shotgun (WGS) entry which is preliminary data.</text>
</comment>
<organism evidence="1 2">
    <name type="scientific">Rhynchophorus ferrugineus</name>
    <name type="common">Red palm weevil</name>
    <name type="synonym">Curculio ferrugineus</name>
    <dbReference type="NCBI Taxonomy" id="354439"/>
    <lineage>
        <taxon>Eukaryota</taxon>
        <taxon>Metazoa</taxon>
        <taxon>Ecdysozoa</taxon>
        <taxon>Arthropoda</taxon>
        <taxon>Hexapoda</taxon>
        <taxon>Insecta</taxon>
        <taxon>Pterygota</taxon>
        <taxon>Neoptera</taxon>
        <taxon>Endopterygota</taxon>
        <taxon>Coleoptera</taxon>
        <taxon>Polyphaga</taxon>
        <taxon>Cucujiformia</taxon>
        <taxon>Curculionidae</taxon>
        <taxon>Dryophthorinae</taxon>
        <taxon>Rhynchophorus</taxon>
    </lineage>
</organism>
<reference evidence="1" key="1">
    <citation type="submission" date="2020-08" db="EMBL/GenBank/DDBJ databases">
        <title>Genome sequencing and assembly of the red palm weevil Rhynchophorus ferrugineus.</title>
        <authorList>
            <person name="Dias G.B."/>
            <person name="Bergman C.M."/>
            <person name="Manee M."/>
        </authorList>
    </citation>
    <scope>NUCLEOTIDE SEQUENCE</scope>
    <source>
        <strain evidence="1">AA-2017</strain>
        <tissue evidence="1">Whole larva</tissue>
    </source>
</reference>
<sequence>METQESYLLLISARLASLLADIVPNGTDNFSRMDFRCRRPFLFTHNDDIQWAAQRTDDDREREAAVAAVVEASGKTNKKKKTIGIA</sequence>
<keyword evidence="2" id="KW-1185">Reference proteome</keyword>
<protein>
    <submittedName>
        <fullName evidence="1">Uncharacterized protein</fullName>
    </submittedName>
</protein>
<evidence type="ECO:0000313" key="2">
    <source>
        <dbReference type="Proteomes" id="UP000625711"/>
    </source>
</evidence>
<accession>A0A834IAS2</accession>
<dbReference type="Proteomes" id="UP000625711">
    <property type="component" value="Unassembled WGS sequence"/>
</dbReference>
<evidence type="ECO:0000313" key="1">
    <source>
        <dbReference type="EMBL" id="KAF7275587.1"/>
    </source>
</evidence>
<dbReference type="AlphaFoldDB" id="A0A834IAS2"/>
<gene>
    <name evidence="1" type="ORF">GWI33_011570</name>
</gene>
<name>A0A834IAS2_RHYFE</name>
<proteinExistence type="predicted"/>
<dbReference type="EMBL" id="JAACXV010009737">
    <property type="protein sequence ID" value="KAF7275587.1"/>
    <property type="molecule type" value="Genomic_DNA"/>
</dbReference>